<keyword evidence="7 11" id="KW-0862">Zinc</keyword>
<keyword evidence="14" id="KW-1185">Reference proteome</keyword>
<dbReference type="Pfam" id="PF18074">
    <property type="entry name" value="PriA_C"/>
    <property type="match status" value="1"/>
</dbReference>
<comment type="function">
    <text evidence="11">Initiates the restart of stalled replication forks, which reloads the replicative helicase on sites other than the origin of replication. Recognizes and binds to abandoned replication forks and remodels them to uncover a helicase loading site. Promotes assembly of the primosome at these replication forks.</text>
</comment>
<dbReference type="Pfam" id="PF18319">
    <property type="entry name" value="Zn_ribbon_PriA"/>
    <property type="match status" value="1"/>
</dbReference>
<evidence type="ECO:0000313" key="13">
    <source>
        <dbReference type="EMBL" id="GLQ07862.1"/>
    </source>
</evidence>
<organism evidence="13 14">
    <name type="scientific">Sneathiella chinensis</name>
    <dbReference type="NCBI Taxonomy" id="349750"/>
    <lineage>
        <taxon>Bacteria</taxon>
        <taxon>Pseudomonadati</taxon>
        <taxon>Pseudomonadota</taxon>
        <taxon>Alphaproteobacteria</taxon>
        <taxon>Sneathiellales</taxon>
        <taxon>Sneathiellaceae</taxon>
        <taxon>Sneathiella</taxon>
    </lineage>
</organism>
<reference evidence="13" key="2">
    <citation type="submission" date="2023-01" db="EMBL/GenBank/DDBJ databases">
        <title>Draft genome sequence of Sneathiella chinensis strain NBRC 103408.</title>
        <authorList>
            <person name="Sun Q."/>
            <person name="Mori K."/>
        </authorList>
    </citation>
    <scope>NUCLEOTIDE SEQUENCE</scope>
    <source>
        <strain evidence="13">NBRC 103408</strain>
    </source>
</reference>
<dbReference type="HAMAP" id="MF_00983">
    <property type="entry name" value="PriA"/>
    <property type="match status" value="1"/>
</dbReference>
<sequence length="714" mass="78428">MLPMSIGEAYDYEVPDHLGVTMGQFVKVPFGPREVTGVVWGEAVNSKVAANRIKAVQECLPVSPLPAESREFVDWVSHYTMQRPGRVLRMCMNVPEALYPKAPRTGYRRTGAAVDKMTPARRRVLEVLEGRVARTTAEISDIAGVSSSVIKGLADKGVLEPVSLPAEETIPVPDAEHPGFDLSDAQQNAADIFRARVQADDFSALLLEGVTGSGKTEVYFEAIAECLRQGRQALVLLPEIALSSQWLSRFEARFGVKPVEWHSDLGQGNRRRNWRAVIEGEAKVVVGARSALFLPFASLGLVVVDEEHEASFKQDEGVPYNARDMAVVRARIGKFPVILASATPSLETLTNAEMGRYQHIRLASRFGVAVLPAVELVDLKEHRPGAQRWISEPLRLAVEETLKSGQQAMLFLNRRGYAPLTLCDTCGHRLQCPHCSAWLVEHRMLRKLQCHHCGFSSPLPKECPECQDEDSFKACGPGIERLAEEAELLFPDANIAMIASDTLSGPKAAAEFVEAMTEGQINLLIGTQIVAKGYHFPALTLVGVVDADLGLAGGDLRASERTYQLLSQVAGRAGRAEHPGKVILQSYIPEHPVMEALVQQDAAAFFNSERQSRESAAMPPFGRLAALVLSSPDPESVFSFAKNLSRIAPHGDQFLIMGPAPAPLSMIRGRHRYRFLVKTAKNVQIQKLIGQWLKGIKVPSNVRMQIDIDPYNFM</sequence>
<keyword evidence="2 11" id="KW-0235">DNA replication</keyword>
<comment type="cofactor">
    <cofactor evidence="11">
        <name>Zn(2+)</name>
        <dbReference type="ChEBI" id="CHEBI:29105"/>
    </cofactor>
    <text evidence="11">Binds 2 zinc ions per subunit.</text>
</comment>
<dbReference type="EC" id="5.6.2.4" evidence="11"/>
<gene>
    <name evidence="11 13" type="primary">priA</name>
    <name evidence="13" type="ORF">GCM10007924_30840</name>
</gene>
<evidence type="ECO:0000256" key="5">
    <source>
        <dbReference type="ARBA" id="ARBA00022801"/>
    </source>
</evidence>
<evidence type="ECO:0000256" key="2">
    <source>
        <dbReference type="ARBA" id="ARBA00022705"/>
    </source>
</evidence>
<reference evidence="13" key="1">
    <citation type="journal article" date="2014" name="Int. J. Syst. Evol. Microbiol.">
        <title>Complete genome of a new Firmicutes species belonging to the dominant human colonic microbiota ('Ruminococcus bicirculans') reveals two chromosomes and a selective capacity to utilize plant glucans.</title>
        <authorList>
            <consortium name="NISC Comparative Sequencing Program"/>
            <person name="Wegmann U."/>
            <person name="Louis P."/>
            <person name="Goesmann A."/>
            <person name="Henrissat B."/>
            <person name="Duncan S.H."/>
            <person name="Flint H.J."/>
        </authorList>
    </citation>
    <scope>NUCLEOTIDE SEQUENCE</scope>
    <source>
        <strain evidence="13">NBRC 103408</strain>
    </source>
</reference>
<dbReference type="InterPro" id="IPR027417">
    <property type="entry name" value="P-loop_NTPase"/>
</dbReference>
<dbReference type="InterPro" id="IPR005259">
    <property type="entry name" value="PriA"/>
</dbReference>
<dbReference type="Gene3D" id="3.40.1440.60">
    <property type="entry name" value="PriA, 3(prime) DNA-binding domain"/>
    <property type="match status" value="1"/>
</dbReference>
<dbReference type="Gene3D" id="3.40.50.300">
    <property type="entry name" value="P-loop containing nucleotide triphosphate hydrolases"/>
    <property type="match status" value="2"/>
</dbReference>
<dbReference type="InterPro" id="IPR040498">
    <property type="entry name" value="PriA_CRR"/>
</dbReference>
<feature type="binding site" evidence="11">
    <location>
        <position position="450"/>
    </location>
    <ligand>
        <name>Zn(2+)</name>
        <dbReference type="ChEBI" id="CHEBI:29105"/>
        <label>2</label>
    </ligand>
</feature>
<dbReference type="Pfam" id="PF00270">
    <property type="entry name" value="DEAD"/>
    <property type="match status" value="1"/>
</dbReference>
<evidence type="ECO:0000256" key="6">
    <source>
        <dbReference type="ARBA" id="ARBA00022806"/>
    </source>
</evidence>
<dbReference type="CDD" id="cd18804">
    <property type="entry name" value="SF2_C_priA"/>
    <property type="match status" value="1"/>
</dbReference>
<dbReference type="SMART" id="SM00487">
    <property type="entry name" value="DEXDc"/>
    <property type="match status" value="1"/>
</dbReference>
<dbReference type="SUPFAM" id="SSF52540">
    <property type="entry name" value="P-loop containing nucleoside triphosphate hydrolases"/>
    <property type="match status" value="2"/>
</dbReference>
<feature type="binding site" evidence="11">
    <location>
        <position position="453"/>
    </location>
    <ligand>
        <name>Zn(2+)</name>
        <dbReference type="ChEBI" id="CHEBI:29105"/>
        <label>2</label>
    </ligand>
</feature>
<dbReference type="NCBIfam" id="TIGR00595">
    <property type="entry name" value="priA"/>
    <property type="match status" value="1"/>
</dbReference>
<dbReference type="PANTHER" id="PTHR30580:SF0">
    <property type="entry name" value="PRIMOSOMAL PROTEIN N"/>
    <property type="match status" value="1"/>
</dbReference>
<feature type="domain" description="Helicase ATP-binding" evidence="12">
    <location>
        <begin position="196"/>
        <end position="362"/>
    </location>
</feature>
<keyword evidence="9 11" id="KW-0238">DNA-binding</keyword>
<dbReference type="Pfam" id="PF17764">
    <property type="entry name" value="PriA_3primeBD"/>
    <property type="match status" value="1"/>
</dbReference>
<evidence type="ECO:0000256" key="1">
    <source>
        <dbReference type="ARBA" id="ARBA00022515"/>
    </source>
</evidence>
<keyword evidence="6 11" id="KW-0347">Helicase</keyword>
<keyword evidence="1 11" id="KW-0639">Primosome</keyword>
<evidence type="ECO:0000256" key="9">
    <source>
        <dbReference type="ARBA" id="ARBA00023125"/>
    </source>
</evidence>
<keyword evidence="8 11" id="KW-0067">ATP-binding</keyword>
<evidence type="ECO:0000256" key="4">
    <source>
        <dbReference type="ARBA" id="ARBA00022741"/>
    </source>
</evidence>
<evidence type="ECO:0000256" key="8">
    <source>
        <dbReference type="ARBA" id="ARBA00022840"/>
    </source>
</evidence>
<keyword evidence="3 11" id="KW-0479">Metal-binding</keyword>
<dbReference type="InterPro" id="IPR041236">
    <property type="entry name" value="PriA_C"/>
</dbReference>
<evidence type="ECO:0000256" key="3">
    <source>
        <dbReference type="ARBA" id="ARBA00022723"/>
    </source>
</evidence>
<evidence type="ECO:0000256" key="10">
    <source>
        <dbReference type="ARBA" id="ARBA00023235"/>
    </source>
</evidence>
<feature type="binding site" evidence="11">
    <location>
        <position position="435"/>
    </location>
    <ligand>
        <name>Zn(2+)</name>
        <dbReference type="ChEBI" id="CHEBI:29105"/>
        <label>2</label>
    </ligand>
</feature>
<feature type="binding site" evidence="11">
    <location>
        <position position="432"/>
    </location>
    <ligand>
        <name>Zn(2+)</name>
        <dbReference type="ChEBI" id="CHEBI:29105"/>
        <label>2</label>
    </ligand>
</feature>
<feature type="binding site" evidence="11">
    <location>
        <position position="423"/>
    </location>
    <ligand>
        <name>Zn(2+)</name>
        <dbReference type="ChEBI" id="CHEBI:29105"/>
        <label>1</label>
    </ligand>
</feature>
<protein>
    <recommendedName>
        <fullName evidence="11">Replication restart protein PriA</fullName>
    </recommendedName>
    <alternativeName>
        <fullName evidence="11">ATP-dependent DNA helicase PriA</fullName>
        <ecNumber evidence="11">5.6.2.4</ecNumber>
    </alternativeName>
    <alternativeName>
        <fullName evidence="11">DNA 3'-5' helicase PriA</fullName>
    </alternativeName>
</protein>
<dbReference type="NCBIfam" id="NF004070">
    <property type="entry name" value="PRK05580.2-2"/>
    <property type="match status" value="1"/>
</dbReference>
<feature type="binding site" evidence="11">
    <location>
        <position position="426"/>
    </location>
    <ligand>
        <name>Zn(2+)</name>
        <dbReference type="ChEBI" id="CHEBI:29105"/>
        <label>1</label>
    </ligand>
</feature>
<name>A0ABQ5U6S8_9PROT</name>
<comment type="similarity">
    <text evidence="11">Belongs to the helicase family. PriA subfamily.</text>
</comment>
<dbReference type="InterPro" id="IPR011545">
    <property type="entry name" value="DEAD/DEAH_box_helicase_dom"/>
</dbReference>
<keyword evidence="5 11" id="KW-0378">Hydrolase</keyword>
<comment type="caution">
    <text evidence="13">The sequence shown here is derived from an EMBL/GenBank/DDBJ whole genome shotgun (WGS) entry which is preliminary data.</text>
</comment>
<dbReference type="EMBL" id="BSNF01000010">
    <property type="protein sequence ID" value="GLQ07862.1"/>
    <property type="molecule type" value="Genomic_DNA"/>
</dbReference>
<proteinExistence type="inferred from homology"/>
<comment type="catalytic activity">
    <reaction evidence="11">
        <text>ATP + H2O = ADP + phosphate + H(+)</text>
        <dbReference type="Rhea" id="RHEA:13065"/>
        <dbReference type="ChEBI" id="CHEBI:15377"/>
        <dbReference type="ChEBI" id="CHEBI:15378"/>
        <dbReference type="ChEBI" id="CHEBI:30616"/>
        <dbReference type="ChEBI" id="CHEBI:43474"/>
        <dbReference type="ChEBI" id="CHEBI:456216"/>
        <dbReference type="EC" id="5.6.2.4"/>
    </reaction>
</comment>
<evidence type="ECO:0000313" key="14">
    <source>
        <dbReference type="Proteomes" id="UP001161409"/>
    </source>
</evidence>
<comment type="catalytic activity">
    <reaction evidence="11">
        <text>Couples ATP hydrolysis with the unwinding of duplex DNA by translocating in the 3'-5' direction.</text>
        <dbReference type="EC" id="5.6.2.4"/>
    </reaction>
</comment>
<dbReference type="PANTHER" id="PTHR30580">
    <property type="entry name" value="PRIMOSOMAL PROTEIN N"/>
    <property type="match status" value="1"/>
</dbReference>
<dbReference type="CDD" id="cd17929">
    <property type="entry name" value="DEXHc_priA"/>
    <property type="match status" value="1"/>
</dbReference>
<feature type="binding site" evidence="11">
    <location>
        <position position="463"/>
    </location>
    <ligand>
        <name>Zn(2+)</name>
        <dbReference type="ChEBI" id="CHEBI:29105"/>
        <label>1</label>
    </ligand>
</feature>
<feature type="binding site" evidence="11">
    <location>
        <position position="466"/>
    </location>
    <ligand>
        <name>Zn(2+)</name>
        <dbReference type="ChEBI" id="CHEBI:29105"/>
        <label>1</label>
    </ligand>
</feature>
<accession>A0ABQ5U6S8</accession>
<evidence type="ECO:0000256" key="7">
    <source>
        <dbReference type="ARBA" id="ARBA00022833"/>
    </source>
</evidence>
<dbReference type="InterPro" id="IPR041222">
    <property type="entry name" value="PriA_3primeBD"/>
</dbReference>
<evidence type="ECO:0000256" key="11">
    <source>
        <dbReference type="HAMAP-Rule" id="MF_00983"/>
    </source>
</evidence>
<dbReference type="InterPro" id="IPR042115">
    <property type="entry name" value="PriA_3primeBD_sf"/>
</dbReference>
<dbReference type="PROSITE" id="PS51192">
    <property type="entry name" value="HELICASE_ATP_BIND_1"/>
    <property type="match status" value="1"/>
</dbReference>
<dbReference type="Proteomes" id="UP001161409">
    <property type="component" value="Unassembled WGS sequence"/>
</dbReference>
<comment type="subunit">
    <text evidence="11">Component of the replication restart primosome.</text>
</comment>
<evidence type="ECO:0000259" key="12">
    <source>
        <dbReference type="PROSITE" id="PS51192"/>
    </source>
</evidence>
<keyword evidence="10 11" id="KW-0413">Isomerase</keyword>
<keyword evidence="4 11" id="KW-0547">Nucleotide-binding</keyword>
<dbReference type="InterPro" id="IPR014001">
    <property type="entry name" value="Helicase_ATP-bd"/>
</dbReference>